<reference evidence="2" key="2">
    <citation type="journal article" date="2015" name="Data Brief">
        <title>Shoot transcriptome of the giant reed, Arundo donax.</title>
        <authorList>
            <person name="Barrero R.A."/>
            <person name="Guerrero F.D."/>
            <person name="Moolhuijzen P."/>
            <person name="Goolsby J.A."/>
            <person name="Tidwell J."/>
            <person name="Bellgard S.E."/>
            <person name="Bellgard M.I."/>
        </authorList>
    </citation>
    <scope>NUCLEOTIDE SEQUENCE</scope>
    <source>
        <tissue evidence="2">Shoot tissue taken approximately 20 cm above the soil surface</tissue>
    </source>
</reference>
<dbReference type="EMBL" id="GBRH01258296">
    <property type="protein sequence ID" value="JAD39599.1"/>
    <property type="molecule type" value="Transcribed_RNA"/>
</dbReference>
<accession>A0A0A8ZJR5</accession>
<name>A0A0A8ZJR5_ARUDO</name>
<dbReference type="AlphaFoldDB" id="A0A0A8ZJR5"/>
<evidence type="ECO:0000256" key="1">
    <source>
        <dbReference type="SAM" id="MobiDB-lite"/>
    </source>
</evidence>
<organism evidence="2">
    <name type="scientific">Arundo donax</name>
    <name type="common">Giant reed</name>
    <name type="synonym">Donax arundinaceus</name>
    <dbReference type="NCBI Taxonomy" id="35708"/>
    <lineage>
        <taxon>Eukaryota</taxon>
        <taxon>Viridiplantae</taxon>
        <taxon>Streptophyta</taxon>
        <taxon>Embryophyta</taxon>
        <taxon>Tracheophyta</taxon>
        <taxon>Spermatophyta</taxon>
        <taxon>Magnoliopsida</taxon>
        <taxon>Liliopsida</taxon>
        <taxon>Poales</taxon>
        <taxon>Poaceae</taxon>
        <taxon>PACMAD clade</taxon>
        <taxon>Arundinoideae</taxon>
        <taxon>Arundineae</taxon>
        <taxon>Arundo</taxon>
    </lineage>
</organism>
<sequence length="67" mass="7383">MAIYLNAPASPKEDGEEVDHFDTPMHDLHFAATQDQDGGVDQLDPEGVPTYFDLNMQFSELGNISIS</sequence>
<feature type="region of interest" description="Disordered" evidence="1">
    <location>
        <begin position="1"/>
        <end position="21"/>
    </location>
</feature>
<evidence type="ECO:0000313" key="2">
    <source>
        <dbReference type="EMBL" id="JAD39599.1"/>
    </source>
</evidence>
<protein>
    <submittedName>
        <fullName evidence="2">Uncharacterized protein</fullName>
    </submittedName>
</protein>
<reference evidence="2" key="1">
    <citation type="submission" date="2014-09" db="EMBL/GenBank/DDBJ databases">
        <authorList>
            <person name="Magalhaes I.L.F."/>
            <person name="Oliveira U."/>
            <person name="Santos F.R."/>
            <person name="Vidigal T.H.D.A."/>
            <person name="Brescovit A.D."/>
            <person name="Santos A.J."/>
        </authorList>
    </citation>
    <scope>NUCLEOTIDE SEQUENCE</scope>
    <source>
        <tissue evidence="2">Shoot tissue taken approximately 20 cm above the soil surface</tissue>
    </source>
</reference>
<proteinExistence type="predicted"/>